<evidence type="ECO:0008006" key="5">
    <source>
        <dbReference type="Google" id="ProtNLM"/>
    </source>
</evidence>
<keyword evidence="2" id="KW-0732">Signal</keyword>
<feature type="compositionally biased region" description="Polar residues" evidence="1">
    <location>
        <begin position="84"/>
        <end position="95"/>
    </location>
</feature>
<evidence type="ECO:0000313" key="3">
    <source>
        <dbReference type="EMBL" id="SAM03798.1"/>
    </source>
</evidence>
<feature type="region of interest" description="Disordered" evidence="1">
    <location>
        <begin position="116"/>
        <end position="173"/>
    </location>
</feature>
<name>A0A168Q7K3_ABSGL</name>
<feature type="chain" id="PRO_5007899844" description="Secreted protein" evidence="2">
    <location>
        <begin position="21"/>
        <end position="173"/>
    </location>
</feature>
<accession>A0A168Q7K3</accession>
<dbReference type="AlphaFoldDB" id="A0A168Q7K3"/>
<evidence type="ECO:0000256" key="1">
    <source>
        <dbReference type="SAM" id="MobiDB-lite"/>
    </source>
</evidence>
<evidence type="ECO:0000313" key="4">
    <source>
        <dbReference type="Proteomes" id="UP000078561"/>
    </source>
</evidence>
<protein>
    <recommendedName>
        <fullName evidence="5">Secreted protein</fullName>
    </recommendedName>
</protein>
<dbReference type="InParanoid" id="A0A168Q7K3"/>
<feature type="compositionally biased region" description="Polar residues" evidence="1">
    <location>
        <begin position="135"/>
        <end position="163"/>
    </location>
</feature>
<feature type="signal peptide" evidence="2">
    <location>
        <begin position="1"/>
        <end position="20"/>
    </location>
</feature>
<reference evidence="3" key="1">
    <citation type="submission" date="2016-04" db="EMBL/GenBank/DDBJ databases">
        <authorList>
            <person name="Evans L.H."/>
            <person name="Alamgir A."/>
            <person name="Owens N."/>
            <person name="Weber N.D."/>
            <person name="Virtaneva K."/>
            <person name="Barbian K."/>
            <person name="Babar A."/>
            <person name="Rosenke K."/>
        </authorList>
    </citation>
    <scope>NUCLEOTIDE SEQUENCE [LARGE SCALE GENOMIC DNA]</scope>
    <source>
        <strain evidence="3">CBS 101.48</strain>
    </source>
</reference>
<dbReference type="Proteomes" id="UP000078561">
    <property type="component" value="Unassembled WGS sequence"/>
</dbReference>
<evidence type="ECO:0000256" key="2">
    <source>
        <dbReference type="SAM" id="SignalP"/>
    </source>
</evidence>
<proteinExistence type="predicted"/>
<sequence length="173" mass="18565">MVSQSSILFLLAFSVVAVSARHFDRRAPDAPGETTDTLPQVTFALDPATPTGMPNAQAADQTQASRETFNKVLPCTDDKMKTPNIPSGTTAKPGQSPLSWVDAFVKCIEMYYSKSGQAQDPATGQAAFRVEEYSPNGQASFGEQTSANRQTAPGEQTSANRQTAPDEETFANR</sequence>
<feature type="region of interest" description="Disordered" evidence="1">
    <location>
        <begin position="74"/>
        <end position="95"/>
    </location>
</feature>
<dbReference type="EMBL" id="LT554300">
    <property type="protein sequence ID" value="SAM03798.1"/>
    <property type="molecule type" value="Genomic_DNA"/>
</dbReference>
<gene>
    <name evidence="3" type="primary">ABSGL_09652.1 scaffold 11583</name>
</gene>
<keyword evidence="4" id="KW-1185">Reference proteome</keyword>
<organism evidence="3">
    <name type="scientific">Absidia glauca</name>
    <name type="common">Pin mould</name>
    <dbReference type="NCBI Taxonomy" id="4829"/>
    <lineage>
        <taxon>Eukaryota</taxon>
        <taxon>Fungi</taxon>
        <taxon>Fungi incertae sedis</taxon>
        <taxon>Mucoromycota</taxon>
        <taxon>Mucoromycotina</taxon>
        <taxon>Mucoromycetes</taxon>
        <taxon>Mucorales</taxon>
        <taxon>Cunninghamellaceae</taxon>
        <taxon>Absidia</taxon>
    </lineage>
</organism>